<dbReference type="EMBL" id="KQ980100">
    <property type="protein sequence ID" value="KYN17761.1"/>
    <property type="molecule type" value="Genomic_DNA"/>
</dbReference>
<accession>A0A151J4R1</accession>
<gene>
    <name evidence="1" type="ORF">ALC57_09950</name>
</gene>
<sequence>MERESKRLKKYEQLEGKIKEKIASSRKGDSELGEARSVINIDNEIKVKEGMRKEDGVKIWISDKLEVDCNIVAARERVERY</sequence>
<reference evidence="1 2" key="1">
    <citation type="submission" date="2015-09" db="EMBL/GenBank/DDBJ databases">
        <title>Trachymyrmex cornetzi WGS genome.</title>
        <authorList>
            <person name="Nygaard S."/>
            <person name="Hu H."/>
            <person name="Boomsma J."/>
            <person name="Zhang G."/>
        </authorList>
    </citation>
    <scope>NUCLEOTIDE SEQUENCE [LARGE SCALE GENOMIC DNA]</scope>
    <source>
        <strain evidence="1">Tcor2-1</strain>
        <tissue evidence="1">Whole body</tissue>
    </source>
</reference>
<keyword evidence="2" id="KW-1185">Reference proteome</keyword>
<name>A0A151J4R1_9HYME</name>
<protein>
    <submittedName>
        <fullName evidence="1">Uncharacterized protein</fullName>
    </submittedName>
</protein>
<evidence type="ECO:0000313" key="1">
    <source>
        <dbReference type="EMBL" id="KYN17761.1"/>
    </source>
</evidence>
<organism evidence="1 2">
    <name type="scientific">Trachymyrmex cornetzi</name>
    <dbReference type="NCBI Taxonomy" id="471704"/>
    <lineage>
        <taxon>Eukaryota</taxon>
        <taxon>Metazoa</taxon>
        <taxon>Ecdysozoa</taxon>
        <taxon>Arthropoda</taxon>
        <taxon>Hexapoda</taxon>
        <taxon>Insecta</taxon>
        <taxon>Pterygota</taxon>
        <taxon>Neoptera</taxon>
        <taxon>Endopterygota</taxon>
        <taxon>Hymenoptera</taxon>
        <taxon>Apocrita</taxon>
        <taxon>Aculeata</taxon>
        <taxon>Formicoidea</taxon>
        <taxon>Formicidae</taxon>
        <taxon>Myrmicinae</taxon>
        <taxon>Trachymyrmex</taxon>
    </lineage>
</organism>
<evidence type="ECO:0000313" key="2">
    <source>
        <dbReference type="Proteomes" id="UP000078492"/>
    </source>
</evidence>
<dbReference type="AlphaFoldDB" id="A0A151J4R1"/>
<dbReference type="Proteomes" id="UP000078492">
    <property type="component" value="Unassembled WGS sequence"/>
</dbReference>
<proteinExistence type="predicted"/>